<dbReference type="AlphaFoldDB" id="A0A9P6R1H3"/>
<reference evidence="2" key="1">
    <citation type="journal article" date="2020" name="Fungal Divers.">
        <title>Resolving the Mortierellaceae phylogeny through synthesis of multi-gene phylogenetics and phylogenomics.</title>
        <authorList>
            <person name="Vandepol N."/>
            <person name="Liber J."/>
            <person name="Desiro A."/>
            <person name="Na H."/>
            <person name="Kennedy M."/>
            <person name="Barry K."/>
            <person name="Grigoriev I.V."/>
            <person name="Miller A.N."/>
            <person name="O'Donnell K."/>
            <person name="Stajich J.E."/>
            <person name="Bonito G."/>
        </authorList>
    </citation>
    <scope>NUCLEOTIDE SEQUENCE</scope>
    <source>
        <strain evidence="2">NVP60</strain>
    </source>
</reference>
<protein>
    <submittedName>
        <fullName evidence="2">Uncharacterized protein</fullName>
    </submittedName>
</protein>
<organism evidence="2 3">
    <name type="scientific">Linnemannia gamsii</name>
    <dbReference type="NCBI Taxonomy" id="64522"/>
    <lineage>
        <taxon>Eukaryota</taxon>
        <taxon>Fungi</taxon>
        <taxon>Fungi incertae sedis</taxon>
        <taxon>Mucoromycota</taxon>
        <taxon>Mortierellomycotina</taxon>
        <taxon>Mortierellomycetes</taxon>
        <taxon>Mortierellales</taxon>
        <taxon>Mortierellaceae</taxon>
        <taxon>Linnemannia</taxon>
    </lineage>
</organism>
<accession>A0A9P6R1H3</accession>
<gene>
    <name evidence="2" type="ORF">BGZ97_000899</name>
</gene>
<keyword evidence="3" id="KW-1185">Reference proteome</keyword>
<sequence>MTMLVISLETPAKNFSAWTLKDVCAEYNLSPTTDPGLNVIPPFTNIEAAPLDSDFQKMQNQLIDEFGTFVDVLSLLGANEVTKSMIVGVFLANATRLFKEGLYLAAQRGLSGRRGNGPLDFSVHLRKTQECTLGVTEVKKNEKQGVAHNNIVQLEAALMEKKRKRNRSDIDGEEEQPMKTRSYGL</sequence>
<dbReference type="Proteomes" id="UP000823405">
    <property type="component" value="Unassembled WGS sequence"/>
</dbReference>
<feature type="region of interest" description="Disordered" evidence="1">
    <location>
        <begin position="163"/>
        <end position="185"/>
    </location>
</feature>
<evidence type="ECO:0000313" key="2">
    <source>
        <dbReference type="EMBL" id="KAG0306034.1"/>
    </source>
</evidence>
<dbReference type="OrthoDB" id="2414517at2759"/>
<proteinExistence type="predicted"/>
<name>A0A9P6R1H3_9FUNG</name>
<evidence type="ECO:0000313" key="3">
    <source>
        <dbReference type="Proteomes" id="UP000823405"/>
    </source>
</evidence>
<comment type="caution">
    <text evidence="2">The sequence shown here is derived from an EMBL/GenBank/DDBJ whole genome shotgun (WGS) entry which is preliminary data.</text>
</comment>
<evidence type="ECO:0000256" key="1">
    <source>
        <dbReference type="SAM" id="MobiDB-lite"/>
    </source>
</evidence>
<dbReference type="EMBL" id="JAAAIN010001174">
    <property type="protein sequence ID" value="KAG0306034.1"/>
    <property type="molecule type" value="Genomic_DNA"/>
</dbReference>